<organism evidence="2 3">
    <name type="scientific">Caldicellulosiruptor hydrothermalis (strain DSM 18901 / VKM B-2411 / 108)</name>
    <dbReference type="NCBI Taxonomy" id="632292"/>
    <lineage>
        <taxon>Bacteria</taxon>
        <taxon>Bacillati</taxon>
        <taxon>Bacillota</taxon>
        <taxon>Bacillota incertae sedis</taxon>
        <taxon>Caldicellulosiruptorales</taxon>
        <taxon>Caldicellulosiruptoraceae</taxon>
        <taxon>Caldicellulosiruptor</taxon>
    </lineage>
</organism>
<dbReference type="RefSeq" id="WP_013402667.1">
    <property type="nucleotide sequence ID" value="NC_014652.1"/>
</dbReference>
<dbReference type="eggNOG" id="COG4422">
    <property type="taxonomic scope" value="Bacteria"/>
</dbReference>
<keyword evidence="3" id="KW-1185">Reference proteome</keyword>
<protein>
    <recommendedName>
        <fullName evidence="1">GMT-like wHTH domain-containing protein</fullName>
    </recommendedName>
</protein>
<evidence type="ECO:0000259" key="1">
    <source>
        <dbReference type="Pfam" id="PF22560"/>
    </source>
</evidence>
<dbReference type="Proteomes" id="UP000006890">
    <property type="component" value="Chromosome"/>
</dbReference>
<dbReference type="OrthoDB" id="275124at2"/>
<feature type="domain" description="GMT-like wHTH" evidence="1">
    <location>
        <begin position="273"/>
        <end position="345"/>
    </location>
</feature>
<gene>
    <name evidence="2" type="ordered locus">Calhy_0730</name>
</gene>
<dbReference type="NCBIfam" id="TIGR04474">
    <property type="entry name" value="tcm_partner"/>
    <property type="match status" value="1"/>
</dbReference>
<accession>E4QDQ0</accession>
<evidence type="ECO:0000313" key="3">
    <source>
        <dbReference type="Proteomes" id="UP000006890"/>
    </source>
</evidence>
<reference key="1">
    <citation type="submission" date="2010-09" db="EMBL/GenBank/DDBJ databases">
        <title>Complete sequence of Caldicellulosiruptor hydrothermalis 108.</title>
        <authorList>
            <consortium name="US DOE Joint Genome Institute"/>
            <person name="Lucas S."/>
            <person name="Copeland A."/>
            <person name="Lapidus A."/>
            <person name="Cheng J.-F."/>
            <person name="Bruce D."/>
            <person name="Goodwin L."/>
            <person name="Pitluck S."/>
            <person name="Davenport K."/>
            <person name="Detter J.C."/>
            <person name="Han C."/>
            <person name="Tapia R."/>
            <person name="Land M."/>
            <person name="Hauser L."/>
            <person name="Chang Y.-J."/>
            <person name="Jeffries C."/>
            <person name="Kyrpides N."/>
            <person name="Ivanova N."/>
            <person name="Mikhailova N."/>
            <person name="Blumer-Schuette S.E."/>
            <person name="Kelly R.M."/>
            <person name="Woyke T."/>
        </authorList>
    </citation>
    <scope>NUCLEOTIDE SEQUENCE</scope>
    <source>
        <strain>108</strain>
    </source>
</reference>
<dbReference type="EMBL" id="CP002219">
    <property type="protein sequence ID" value="ADQ06467.1"/>
    <property type="molecule type" value="Genomic_DNA"/>
</dbReference>
<dbReference type="HOGENOM" id="CLU_063017_0_0_9"/>
<dbReference type="InterPro" id="IPR031009">
    <property type="entry name" value="Tcm_partner"/>
</dbReference>
<dbReference type="AlphaFoldDB" id="E4QDQ0"/>
<dbReference type="Pfam" id="PF22560">
    <property type="entry name" value="GMT-wHTH"/>
    <property type="match status" value="1"/>
</dbReference>
<name>E4QDQ0_CALH1</name>
<sequence length="362" mass="43166">MFFEEVKPQSIVKITLVSKYFDAWAKIMNRNARSDRLGYIDLFSGPGKYNDGTISTPIYIMEKILKNEDYRNKFVIIFNDKEKEYIENLEQEINKLENINLLKHKPIFLNLELNFETSELFNFSLIPSLVFIDPCGYRGITRDLIYTFIKNWGCDIILFFNYNRIRSGIKNPLVEEHMKRLFGENRYSKILENIDNYKGFEKEKFIMNEFSESMMELGIEYILPFRFRKEDKNDTSHYLVFLTKNFTAFNIMKEIMANHSSTSTQGVPSFEFIPNADKQLSFLYMYNQPLEELKTELLQLYKGRSISLRELFVEHSKNKPFILRNYREVLLKLEEEGKIICDPPKEKRRKNTLAEHVIIYFL</sequence>
<dbReference type="InterPro" id="IPR054339">
    <property type="entry name" value="GMT_wHTH"/>
</dbReference>
<evidence type="ECO:0000313" key="2">
    <source>
        <dbReference type="EMBL" id="ADQ06467.1"/>
    </source>
</evidence>
<dbReference type="KEGG" id="chd:Calhy_0730"/>
<dbReference type="STRING" id="632292.Calhy_0730"/>
<reference evidence="2 3" key="2">
    <citation type="journal article" date="2011" name="J. Bacteriol.">
        <title>Complete genome sequences for the anaerobic, extremely thermophilic plant biomass-degrading bacteria Caldicellulosiruptor hydrothermalis, Caldicellulosiruptor kristjanssonii, Caldicellulosiruptor kronotskyensis, Caldicellulosiruptor owensenis, and Caldicellulosiruptor lactoaceticus.</title>
        <authorList>
            <person name="Blumer-Schuette S.E."/>
            <person name="Ozdemir I."/>
            <person name="Mistry D."/>
            <person name="Lucas S."/>
            <person name="Lapidus A."/>
            <person name="Cheng J.F."/>
            <person name="Goodwin L.A."/>
            <person name="Pitluck S."/>
            <person name="Land M.L."/>
            <person name="Hauser L.J."/>
            <person name="Woyke T."/>
            <person name="Mikhailova N."/>
            <person name="Pati A."/>
            <person name="Kyrpides N.C."/>
            <person name="Ivanova N."/>
            <person name="Detter J.C."/>
            <person name="Walston-Davenport K."/>
            <person name="Han S."/>
            <person name="Adams M.W."/>
            <person name="Kelly R.M."/>
        </authorList>
    </citation>
    <scope>NUCLEOTIDE SEQUENCE [LARGE SCALE GENOMIC DNA]</scope>
    <source>
        <strain evidence="3">DSM 18901 / VKM B-2411 / 108</strain>
    </source>
</reference>
<proteinExistence type="predicted"/>